<dbReference type="EC" id="4.1.1.48" evidence="12"/>
<comment type="catalytic activity">
    <reaction evidence="1 13">
        <text>N-(5-phospho-beta-D-ribosyl)anthranilate = 1-(2-carboxyphenylamino)-1-deoxy-D-ribulose 5-phosphate</text>
        <dbReference type="Rhea" id="RHEA:21540"/>
        <dbReference type="ChEBI" id="CHEBI:18277"/>
        <dbReference type="ChEBI" id="CHEBI:58613"/>
        <dbReference type="EC" id="5.3.1.24"/>
    </reaction>
</comment>
<keyword evidence="7 12" id="KW-0822">Tryptophan biosynthesis</keyword>
<comment type="similarity">
    <text evidence="12">Belongs to the TrpC family.</text>
</comment>
<dbReference type="Proteomes" id="UP000295375">
    <property type="component" value="Unassembled WGS sequence"/>
</dbReference>
<dbReference type="PANTHER" id="PTHR22854">
    <property type="entry name" value="TRYPTOPHAN BIOSYNTHESIS PROTEIN"/>
    <property type="match status" value="1"/>
</dbReference>
<dbReference type="SUPFAM" id="SSF51366">
    <property type="entry name" value="Ribulose-phoshate binding barrel"/>
    <property type="match status" value="2"/>
</dbReference>
<dbReference type="EC" id="5.3.1.24" evidence="13"/>
<gene>
    <name evidence="13" type="primary">trpF</name>
    <name evidence="12" type="synonym">trpC</name>
    <name evidence="16" type="ORF">EV696_11729</name>
</gene>
<dbReference type="InterPro" id="IPR013798">
    <property type="entry name" value="Indole-3-glycerol_P_synth_dom"/>
</dbReference>
<evidence type="ECO:0000256" key="7">
    <source>
        <dbReference type="ARBA" id="ARBA00022822"/>
    </source>
</evidence>
<accession>A0A4R6UIB5</accession>
<evidence type="ECO:0000313" key="16">
    <source>
        <dbReference type="EMBL" id="TDQ45796.1"/>
    </source>
</evidence>
<dbReference type="InterPro" id="IPR011060">
    <property type="entry name" value="RibuloseP-bd_barrel"/>
</dbReference>
<dbReference type="NCBIfam" id="NF006945">
    <property type="entry name" value="PRK09427.1"/>
    <property type="match status" value="1"/>
</dbReference>
<dbReference type="PANTHER" id="PTHR22854:SF2">
    <property type="entry name" value="INDOLE-3-GLYCEROL-PHOSPHATE SYNTHASE"/>
    <property type="match status" value="1"/>
</dbReference>
<evidence type="ECO:0000256" key="6">
    <source>
        <dbReference type="ARBA" id="ARBA00022793"/>
    </source>
</evidence>
<dbReference type="Gene3D" id="3.20.20.70">
    <property type="entry name" value="Aldolase class I"/>
    <property type="match status" value="2"/>
</dbReference>
<keyword evidence="11" id="KW-0511">Multifunctional enzyme</keyword>
<organism evidence="16 17">
    <name type="scientific">Permianibacter aggregans</name>
    <dbReference type="NCBI Taxonomy" id="1510150"/>
    <lineage>
        <taxon>Bacteria</taxon>
        <taxon>Pseudomonadati</taxon>
        <taxon>Pseudomonadota</taxon>
        <taxon>Gammaproteobacteria</taxon>
        <taxon>Pseudomonadales</taxon>
        <taxon>Pseudomonadaceae</taxon>
        <taxon>Permianibacter</taxon>
    </lineage>
</organism>
<dbReference type="RefSeq" id="WP_157591432.1">
    <property type="nucleotide sequence ID" value="NZ_CP037953.1"/>
</dbReference>
<feature type="domain" description="Indole-3-glycerol phosphate synthase" evidence="14">
    <location>
        <begin position="10"/>
        <end position="255"/>
    </location>
</feature>
<dbReference type="HAMAP" id="MF_00135">
    <property type="entry name" value="PRAI"/>
    <property type="match status" value="1"/>
</dbReference>
<evidence type="ECO:0000256" key="13">
    <source>
        <dbReference type="HAMAP-Rule" id="MF_00135"/>
    </source>
</evidence>
<evidence type="ECO:0000256" key="10">
    <source>
        <dbReference type="ARBA" id="ARBA00023239"/>
    </source>
</evidence>
<dbReference type="CDD" id="cd00405">
    <property type="entry name" value="PRAI"/>
    <property type="match status" value="1"/>
</dbReference>
<protein>
    <recommendedName>
        <fullName evidence="12 13">Multifunctional fusion protein</fullName>
    </recommendedName>
    <domain>
        <recommendedName>
            <fullName evidence="12">Indole-3-glycerol phosphate synthase</fullName>
            <shortName evidence="12">IGPS</shortName>
            <ecNumber evidence="12">4.1.1.48</ecNumber>
        </recommendedName>
    </domain>
    <domain>
        <recommendedName>
            <fullName evidence="13">N-(5'-phosphoribosyl)anthranilate isomerase</fullName>
            <shortName evidence="13">PRAI</shortName>
            <ecNumber evidence="13">5.3.1.24</ecNumber>
        </recommendedName>
    </domain>
</protein>
<feature type="domain" description="N-(5'phosphoribosyl) anthranilate isomerase (PRAI)" evidence="15">
    <location>
        <begin position="260"/>
        <end position="453"/>
    </location>
</feature>
<keyword evidence="6 12" id="KW-0210">Decarboxylase</keyword>
<name>A0A4R6UIB5_9GAMM</name>
<keyword evidence="17" id="KW-1185">Reference proteome</keyword>
<proteinExistence type="inferred from homology"/>
<evidence type="ECO:0000256" key="2">
    <source>
        <dbReference type="ARBA" id="ARBA00001633"/>
    </source>
</evidence>
<keyword evidence="10 12" id="KW-0456">Lyase</keyword>
<keyword evidence="5 12" id="KW-0028">Amino-acid biosynthesis</keyword>
<evidence type="ECO:0000256" key="11">
    <source>
        <dbReference type="ARBA" id="ARBA00023268"/>
    </source>
</evidence>
<sequence length="462" mass="49915">MPLELQGVLADICANKAAEVDVLLASNIDFKRASEFGPVRDFYAALSAPGKRFIMECKRVSPSQGTLRASFSLTEIAAAYDGIADVVSVLTDEKYFGGHLSHLREVRQRVSAPVLRKDFVLNPIQVREAWAHGADAVLLMLSVLTDAEYRQCAAEADALGLGILTEVHTEAELQRALTLNARVIGINNRDLRSLQIDLATTEKLARLIPADRIVVSESGIRDHDDVKRLAPHAKAFLVGSSLMSSDSVALAARELVFGKVKICGLTRPQDAETAFKAGAVYGGLIFAEGSKRKIEPAQAANIMHAAPLRYVGVFAGQTIDEISSLQTQLGLHAIQLHGDYSLAQVQAVKQRCPQAEVWQVQRITEQDRVETIIADRLLLDSGHGGQLGGNGTRFDWRLLQHAPDAKRLVLAGGLAPENISEAAATGVGILDVNSGVERAPGIKDSQKLTQLFQGLRTNQESV</sequence>
<dbReference type="Pfam" id="PF00697">
    <property type="entry name" value="PRAI"/>
    <property type="match status" value="1"/>
</dbReference>
<evidence type="ECO:0000256" key="12">
    <source>
        <dbReference type="HAMAP-Rule" id="MF_00134"/>
    </source>
</evidence>
<dbReference type="InterPro" id="IPR013785">
    <property type="entry name" value="Aldolase_TIM"/>
</dbReference>
<dbReference type="GO" id="GO:0004425">
    <property type="term" value="F:indole-3-glycerol-phosphate synthase activity"/>
    <property type="evidence" value="ECO:0007669"/>
    <property type="project" value="UniProtKB-UniRule"/>
</dbReference>
<dbReference type="FunFam" id="3.20.20.70:FF:000024">
    <property type="entry name" value="Indole-3-glycerol phosphate synthase"/>
    <property type="match status" value="1"/>
</dbReference>
<evidence type="ECO:0000256" key="4">
    <source>
        <dbReference type="ARBA" id="ARBA00004696"/>
    </source>
</evidence>
<dbReference type="InterPro" id="IPR001240">
    <property type="entry name" value="PRAI_dom"/>
</dbReference>
<evidence type="ECO:0000256" key="3">
    <source>
        <dbReference type="ARBA" id="ARBA00004664"/>
    </source>
</evidence>
<reference evidence="16 17" key="1">
    <citation type="submission" date="2019-03" db="EMBL/GenBank/DDBJ databases">
        <title>Genomic Encyclopedia of Type Strains, Phase IV (KMG-IV): sequencing the most valuable type-strain genomes for metagenomic binning, comparative biology and taxonomic classification.</title>
        <authorList>
            <person name="Goeker M."/>
        </authorList>
    </citation>
    <scope>NUCLEOTIDE SEQUENCE [LARGE SCALE GENOMIC DNA]</scope>
    <source>
        <strain evidence="16 17">DSM 103792</strain>
    </source>
</reference>
<comment type="pathway">
    <text evidence="4 12">Amino-acid biosynthesis; L-tryptophan biosynthesis; L-tryptophan from chorismate: step 4/5.</text>
</comment>
<evidence type="ECO:0000259" key="15">
    <source>
        <dbReference type="Pfam" id="PF00697"/>
    </source>
</evidence>
<comment type="pathway">
    <text evidence="3 13">Amino-acid biosynthesis; L-tryptophan biosynthesis; L-tryptophan from chorismate: step 3/5.</text>
</comment>
<dbReference type="AlphaFoldDB" id="A0A4R6UIB5"/>
<keyword evidence="9 13" id="KW-0413">Isomerase</keyword>
<dbReference type="GO" id="GO:0004640">
    <property type="term" value="F:phosphoribosylanthranilate isomerase activity"/>
    <property type="evidence" value="ECO:0007669"/>
    <property type="project" value="UniProtKB-UniRule"/>
</dbReference>
<comment type="similarity">
    <text evidence="13">Belongs to the TrpF family.</text>
</comment>
<evidence type="ECO:0000256" key="5">
    <source>
        <dbReference type="ARBA" id="ARBA00022605"/>
    </source>
</evidence>
<dbReference type="EMBL" id="SNYM01000017">
    <property type="protein sequence ID" value="TDQ45796.1"/>
    <property type="molecule type" value="Genomic_DNA"/>
</dbReference>
<dbReference type="HAMAP" id="MF_00134_B">
    <property type="entry name" value="IGPS_B"/>
    <property type="match status" value="1"/>
</dbReference>
<evidence type="ECO:0000259" key="14">
    <source>
        <dbReference type="Pfam" id="PF00218"/>
    </source>
</evidence>
<dbReference type="Pfam" id="PF00218">
    <property type="entry name" value="IGPS"/>
    <property type="match status" value="1"/>
</dbReference>
<dbReference type="InterPro" id="IPR045186">
    <property type="entry name" value="Indole-3-glycerol_P_synth"/>
</dbReference>
<dbReference type="GO" id="GO:0000162">
    <property type="term" value="P:L-tryptophan biosynthetic process"/>
    <property type="evidence" value="ECO:0007669"/>
    <property type="project" value="UniProtKB-UniRule"/>
</dbReference>
<evidence type="ECO:0000256" key="1">
    <source>
        <dbReference type="ARBA" id="ARBA00001164"/>
    </source>
</evidence>
<comment type="catalytic activity">
    <reaction evidence="2 12">
        <text>1-(2-carboxyphenylamino)-1-deoxy-D-ribulose 5-phosphate + H(+) = (1S,2R)-1-C-(indol-3-yl)glycerol 3-phosphate + CO2 + H2O</text>
        <dbReference type="Rhea" id="RHEA:23476"/>
        <dbReference type="ChEBI" id="CHEBI:15377"/>
        <dbReference type="ChEBI" id="CHEBI:15378"/>
        <dbReference type="ChEBI" id="CHEBI:16526"/>
        <dbReference type="ChEBI" id="CHEBI:58613"/>
        <dbReference type="ChEBI" id="CHEBI:58866"/>
        <dbReference type="EC" id="4.1.1.48"/>
    </reaction>
</comment>
<keyword evidence="8 12" id="KW-0057">Aromatic amino acid biosynthesis</keyword>
<evidence type="ECO:0000313" key="17">
    <source>
        <dbReference type="Proteomes" id="UP000295375"/>
    </source>
</evidence>
<dbReference type="UniPathway" id="UPA00035">
    <property type="reaction ID" value="UER00042"/>
</dbReference>
<evidence type="ECO:0000256" key="8">
    <source>
        <dbReference type="ARBA" id="ARBA00023141"/>
    </source>
</evidence>
<comment type="caution">
    <text evidence="16">The sequence shown here is derived from an EMBL/GenBank/DDBJ whole genome shotgun (WGS) entry which is preliminary data.</text>
</comment>
<evidence type="ECO:0000256" key="9">
    <source>
        <dbReference type="ARBA" id="ARBA00023235"/>
    </source>
</evidence>
<dbReference type="CDD" id="cd00331">
    <property type="entry name" value="IGPS"/>
    <property type="match status" value="1"/>
</dbReference>